<evidence type="ECO:0000256" key="9">
    <source>
        <dbReference type="ARBA" id="ARBA00022723"/>
    </source>
</evidence>
<dbReference type="InterPro" id="IPR041872">
    <property type="entry name" value="Anticodon_Met"/>
</dbReference>
<dbReference type="CDD" id="cd02800">
    <property type="entry name" value="tRNA_bind_EcMetRS_like"/>
    <property type="match status" value="1"/>
</dbReference>
<dbReference type="EC" id="6.1.1.10" evidence="4"/>
<evidence type="ECO:0000256" key="11">
    <source>
        <dbReference type="ARBA" id="ARBA00022833"/>
    </source>
</evidence>
<dbReference type="PROSITE" id="PS50886">
    <property type="entry name" value="TRBD"/>
    <property type="match status" value="1"/>
</dbReference>
<comment type="subunit">
    <text evidence="3">Homodimer.</text>
</comment>
<comment type="catalytic activity">
    <reaction evidence="17">
        <text>tRNA(Met) + L-methionine + ATP = L-methionyl-tRNA(Met) + AMP + diphosphate</text>
        <dbReference type="Rhea" id="RHEA:13481"/>
        <dbReference type="Rhea" id="RHEA-COMP:9667"/>
        <dbReference type="Rhea" id="RHEA-COMP:9698"/>
        <dbReference type="ChEBI" id="CHEBI:30616"/>
        <dbReference type="ChEBI" id="CHEBI:33019"/>
        <dbReference type="ChEBI" id="CHEBI:57844"/>
        <dbReference type="ChEBI" id="CHEBI:78442"/>
        <dbReference type="ChEBI" id="CHEBI:78530"/>
        <dbReference type="ChEBI" id="CHEBI:456215"/>
        <dbReference type="EC" id="6.1.1.10"/>
    </reaction>
</comment>
<dbReference type="Pfam" id="PF01588">
    <property type="entry name" value="tRNA_bind"/>
    <property type="match status" value="1"/>
</dbReference>
<comment type="subcellular location">
    <subcellularLocation>
        <location evidence="2">Cytoplasm</location>
    </subcellularLocation>
</comment>
<dbReference type="AlphaFoldDB" id="A0A645EXT1"/>
<evidence type="ECO:0000256" key="15">
    <source>
        <dbReference type="ARBA" id="ARBA00023146"/>
    </source>
</evidence>
<evidence type="ECO:0000259" key="18">
    <source>
        <dbReference type="PROSITE" id="PS50886"/>
    </source>
</evidence>
<dbReference type="GO" id="GO:0046872">
    <property type="term" value="F:metal ion binding"/>
    <property type="evidence" value="ECO:0007669"/>
    <property type="project" value="UniProtKB-KW"/>
</dbReference>
<evidence type="ECO:0000256" key="4">
    <source>
        <dbReference type="ARBA" id="ARBA00012838"/>
    </source>
</evidence>
<name>A0A645EXT1_9ZZZZ</name>
<keyword evidence="8 19" id="KW-0436">Ligase</keyword>
<evidence type="ECO:0000256" key="8">
    <source>
        <dbReference type="ARBA" id="ARBA00022598"/>
    </source>
</evidence>
<evidence type="ECO:0000256" key="14">
    <source>
        <dbReference type="ARBA" id="ARBA00022917"/>
    </source>
</evidence>
<keyword evidence="6" id="KW-0963">Cytoplasm</keyword>
<dbReference type="GO" id="GO:0006431">
    <property type="term" value="P:methionyl-tRNA aminoacylation"/>
    <property type="evidence" value="ECO:0007669"/>
    <property type="project" value="InterPro"/>
</dbReference>
<organism evidence="19">
    <name type="scientific">bioreactor metagenome</name>
    <dbReference type="NCBI Taxonomy" id="1076179"/>
    <lineage>
        <taxon>unclassified sequences</taxon>
        <taxon>metagenomes</taxon>
        <taxon>ecological metagenomes</taxon>
    </lineage>
</organism>
<evidence type="ECO:0000256" key="13">
    <source>
        <dbReference type="ARBA" id="ARBA00022884"/>
    </source>
</evidence>
<dbReference type="PANTHER" id="PTHR45765">
    <property type="entry name" value="METHIONINE--TRNA LIGASE"/>
    <property type="match status" value="1"/>
</dbReference>
<proteinExistence type="predicted"/>
<dbReference type="GO" id="GO:0005829">
    <property type="term" value="C:cytosol"/>
    <property type="evidence" value="ECO:0007669"/>
    <property type="project" value="TreeGrafter"/>
</dbReference>
<dbReference type="EMBL" id="VSSQ01052800">
    <property type="protein sequence ID" value="MPN06858.1"/>
    <property type="molecule type" value="Genomic_DNA"/>
</dbReference>
<dbReference type="InterPro" id="IPR009080">
    <property type="entry name" value="tRNAsynth_Ia_anticodon-bd"/>
</dbReference>
<dbReference type="GO" id="GO:0004825">
    <property type="term" value="F:methionine-tRNA ligase activity"/>
    <property type="evidence" value="ECO:0007669"/>
    <property type="project" value="UniProtKB-EC"/>
</dbReference>
<dbReference type="InterPro" id="IPR002547">
    <property type="entry name" value="tRNA-bd_dom"/>
</dbReference>
<accession>A0A645EXT1</accession>
<keyword evidence="15" id="KW-0030">Aminoacyl-tRNA synthetase</keyword>
<keyword evidence="7" id="KW-0820">tRNA-binding</keyword>
<comment type="function">
    <text evidence="1">Is required not only for elongation of protein synthesis but also for the initiation of all mRNA translation through initiator tRNA(fMet) aminoacylation.</text>
</comment>
<dbReference type="NCBIfam" id="TIGR00399">
    <property type="entry name" value="metG_C_term"/>
    <property type="match status" value="1"/>
</dbReference>
<protein>
    <recommendedName>
        <fullName evidence="5">Methionine--tRNA ligase</fullName>
        <ecNumber evidence="4">6.1.1.10</ecNumber>
    </recommendedName>
    <alternativeName>
        <fullName evidence="16">Methionyl-tRNA synthetase</fullName>
    </alternativeName>
</protein>
<keyword evidence="10" id="KW-0547">Nucleotide-binding</keyword>
<dbReference type="PANTHER" id="PTHR45765:SF1">
    <property type="entry name" value="METHIONINE--TRNA LIGASE, CYTOPLASMIC"/>
    <property type="match status" value="1"/>
</dbReference>
<dbReference type="InterPro" id="IPR023458">
    <property type="entry name" value="Met-tRNA_ligase_1"/>
</dbReference>
<evidence type="ECO:0000256" key="5">
    <source>
        <dbReference type="ARBA" id="ARBA00018753"/>
    </source>
</evidence>
<evidence type="ECO:0000256" key="3">
    <source>
        <dbReference type="ARBA" id="ARBA00011738"/>
    </source>
</evidence>
<evidence type="ECO:0000256" key="16">
    <source>
        <dbReference type="ARBA" id="ARBA00030904"/>
    </source>
</evidence>
<keyword evidence="12" id="KW-0067">ATP-binding</keyword>
<comment type="caution">
    <text evidence="19">The sequence shown here is derived from an EMBL/GenBank/DDBJ whole genome shotgun (WGS) entry which is preliminary data.</text>
</comment>
<dbReference type="SUPFAM" id="SSF50249">
    <property type="entry name" value="Nucleic acid-binding proteins"/>
    <property type="match status" value="1"/>
</dbReference>
<evidence type="ECO:0000256" key="10">
    <source>
        <dbReference type="ARBA" id="ARBA00022741"/>
    </source>
</evidence>
<dbReference type="InterPro" id="IPR012340">
    <property type="entry name" value="NA-bd_OB-fold"/>
</dbReference>
<gene>
    <name evidence="19" type="primary">metG_54</name>
    <name evidence="19" type="ORF">SDC9_154115</name>
</gene>
<dbReference type="FunFam" id="2.40.50.140:FF:000042">
    <property type="entry name" value="Methionine--tRNA ligase"/>
    <property type="match status" value="1"/>
</dbReference>
<evidence type="ECO:0000313" key="19">
    <source>
        <dbReference type="EMBL" id="MPN06858.1"/>
    </source>
</evidence>
<sequence>MAAEVTENYQKEMDNMQFSSALSETWRLISRANKYIDETAPWVLAKDESKQAELGSVMAHLAETLRVVGILLSPFMTQAPFRMYEQLGLDFEKQGAWENVAFGTFPADVKVVEKGTPIFPRLVTEEEVAYIKEQMGGGTAPAEEDAVAAEWDPTTTVLASEKEKQIKYEDFDKVELKVAEVIDCQKVEGADKLLKFRLDAGDEGHRQILSGIAQWYPDPAYFIGKKVIIVANLKARKMKGEISQGMILSAEKDGVLQVILAPESAVNGSTVA</sequence>
<reference evidence="19" key="1">
    <citation type="submission" date="2019-08" db="EMBL/GenBank/DDBJ databases">
        <authorList>
            <person name="Kucharzyk K."/>
            <person name="Murdoch R.W."/>
            <person name="Higgins S."/>
            <person name="Loffler F."/>
        </authorList>
    </citation>
    <scope>NUCLEOTIDE SEQUENCE</scope>
</reference>
<dbReference type="CDD" id="cd07957">
    <property type="entry name" value="Anticodon_Ia_Met"/>
    <property type="match status" value="1"/>
</dbReference>
<dbReference type="GO" id="GO:0005524">
    <property type="term" value="F:ATP binding"/>
    <property type="evidence" value="ECO:0007669"/>
    <property type="project" value="UniProtKB-KW"/>
</dbReference>
<dbReference type="Pfam" id="PF19303">
    <property type="entry name" value="Anticodon_3"/>
    <property type="match status" value="1"/>
</dbReference>
<evidence type="ECO:0000256" key="1">
    <source>
        <dbReference type="ARBA" id="ARBA00003314"/>
    </source>
</evidence>
<dbReference type="InterPro" id="IPR004495">
    <property type="entry name" value="Met-tRNA-synth_bsu_C"/>
</dbReference>
<keyword evidence="14" id="KW-0648">Protein biosynthesis</keyword>
<keyword evidence="11" id="KW-0862">Zinc</keyword>
<keyword evidence="9" id="KW-0479">Metal-binding</keyword>
<evidence type="ECO:0000256" key="2">
    <source>
        <dbReference type="ARBA" id="ARBA00004496"/>
    </source>
</evidence>
<feature type="domain" description="TRNA-binding" evidence="18">
    <location>
        <begin position="170"/>
        <end position="272"/>
    </location>
</feature>
<evidence type="ECO:0000256" key="17">
    <source>
        <dbReference type="ARBA" id="ARBA00047364"/>
    </source>
</evidence>
<evidence type="ECO:0000256" key="12">
    <source>
        <dbReference type="ARBA" id="ARBA00022840"/>
    </source>
</evidence>
<dbReference type="Gene3D" id="1.10.730.10">
    <property type="entry name" value="Isoleucyl-tRNA Synthetase, Domain 1"/>
    <property type="match status" value="1"/>
</dbReference>
<dbReference type="SUPFAM" id="SSF47323">
    <property type="entry name" value="Anticodon-binding domain of a subclass of class I aminoacyl-tRNA synthetases"/>
    <property type="match status" value="1"/>
</dbReference>
<evidence type="ECO:0000256" key="6">
    <source>
        <dbReference type="ARBA" id="ARBA00022490"/>
    </source>
</evidence>
<dbReference type="Gene3D" id="2.40.50.140">
    <property type="entry name" value="Nucleic acid-binding proteins"/>
    <property type="match status" value="1"/>
</dbReference>
<evidence type="ECO:0000256" key="7">
    <source>
        <dbReference type="ARBA" id="ARBA00022555"/>
    </source>
</evidence>
<dbReference type="GO" id="GO:0000049">
    <property type="term" value="F:tRNA binding"/>
    <property type="evidence" value="ECO:0007669"/>
    <property type="project" value="UniProtKB-KW"/>
</dbReference>
<keyword evidence="13" id="KW-0694">RNA-binding</keyword>